<feature type="transmembrane region" description="Helical" evidence="1">
    <location>
        <begin position="316"/>
        <end position="334"/>
    </location>
</feature>
<keyword evidence="1" id="KW-1133">Transmembrane helix</keyword>
<feature type="transmembrane region" description="Helical" evidence="1">
    <location>
        <begin position="253"/>
        <end position="279"/>
    </location>
</feature>
<dbReference type="Proteomes" id="UP000612899">
    <property type="component" value="Unassembled WGS sequence"/>
</dbReference>
<accession>A0A8J3Q6H6</accession>
<proteinExistence type="predicted"/>
<name>A0A8J3Q6H6_9ACTN</name>
<feature type="transmembrane region" description="Helical" evidence="1">
    <location>
        <begin position="286"/>
        <end position="304"/>
    </location>
</feature>
<keyword evidence="1" id="KW-0472">Membrane</keyword>
<dbReference type="AlphaFoldDB" id="A0A8J3Q6H6"/>
<sequence length="474" mass="51348">MFAAVFGVLVFRNRFLFTTPLYELGDSGANSIIIGQAKHFGLLVGNYSRQGFSHPGPAYFYLQAAGEAGFHDLLGLVPTPWNGQLLAIYAMNAALLTVIAFIMASHFRAGWAILLLAGLIAWHPGILTDAWMPFVYVLSFLLLLVASASVAAGRAEHLWAVALSGGLLIHGHVVFLLFVPVVAGCALAWLRYRHGFDRRAWAIAAGVFAVFLIPLALNTFLHWPGEFGKYFGYGSSDSAGSHSVTSSLGYVLWYWWPFATPVIAGVFVVTAIAVATAFVREPFVRAGLCLCGLVTLLLAFYAYAGIDDLSHPYMGYFYWSVPIFMLAAPLAWLAERLPAPRYHAPLLATVLVLALVPGVRSGVGDNYPSVPQTLHALKTHAAGHPLVIEIADPYIGPEVTGLLYWAHRDGFRACLRDPKWRFIATADFICTPTEVAEGVVISRWEAAKDSLPRPGEIARTGTSAFVAAPAKGNT</sequence>
<comment type="caution">
    <text evidence="2">The sequence shown here is derived from an EMBL/GenBank/DDBJ whole genome shotgun (WGS) entry which is preliminary data.</text>
</comment>
<feature type="transmembrane region" description="Helical" evidence="1">
    <location>
        <begin position="134"/>
        <end position="155"/>
    </location>
</feature>
<gene>
    <name evidence="2" type="ORF">Rhe02_27920</name>
</gene>
<evidence type="ECO:0000256" key="1">
    <source>
        <dbReference type="SAM" id="Phobius"/>
    </source>
</evidence>
<dbReference type="EMBL" id="BONY01000014">
    <property type="protein sequence ID" value="GIH04725.1"/>
    <property type="molecule type" value="Genomic_DNA"/>
</dbReference>
<feature type="transmembrane region" description="Helical" evidence="1">
    <location>
        <begin position="109"/>
        <end position="127"/>
    </location>
</feature>
<organism evidence="2 3">
    <name type="scientific">Rhizocola hellebori</name>
    <dbReference type="NCBI Taxonomy" id="1392758"/>
    <lineage>
        <taxon>Bacteria</taxon>
        <taxon>Bacillati</taxon>
        <taxon>Actinomycetota</taxon>
        <taxon>Actinomycetes</taxon>
        <taxon>Micromonosporales</taxon>
        <taxon>Micromonosporaceae</taxon>
        <taxon>Rhizocola</taxon>
    </lineage>
</organism>
<keyword evidence="1" id="KW-0812">Transmembrane</keyword>
<reference evidence="2" key="1">
    <citation type="submission" date="2021-01" db="EMBL/GenBank/DDBJ databases">
        <title>Whole genome shotgun sequence of Rhizocola hellebori NBRC 109834.</title>
        <authorList>
            <person name="Komaki H."/>
            <person name="Tamura T."/>
        </authorList>
    </citation>
    <scope>NUCLEOTIDE SEQUENCE</scope>
    <source>
        <strain evidence="2">NBRC 109834</strain>
    </source>
</reference>
<feature type="transmembrane region" description="Helical" evidence="1">
    <location>
        <begin position="202"/>
        <end position="223"/>
    </location>
</feature>
<keyword evidence="3" id="KW-1185">Reference proteome</keyword>
<protein>
    <submittedName>
        <fullName evidence="2">Uncharacterized protein</fullName>
    </submittedName>
</protein>
<evidence type="ECO:0000313" key="2">
    <source>
        <dbReference type="EMBL" id="GIH04725.1"/>
    </source>
</evidence>
<evidence type="ECO:0000313" key="3">
    <source>
        <dbReference type="Proteomes" id="UP000612899"/>
    </source>
</evidence>
<feature type="transmembrane region" description="Helical" evidence="1">
    <location>
        <begin position="167"/>
        <end position="190"/>
    </location>
</feature>
<feature type="transmembrane region" description="Helical" evidence="1">
    <location>
        <begin position="85"/>
        <end position="103"/>
    </location>
</feature>